<protein>
    <submittedName>
        <fullName evidence="1">Uncharacterized protein</fullName>
    </submittedName>
</protein>
<organism evidence="1 2">
    <name type="scientific">Ascobolus immersus RN42</name>
    <dbReference type="NCBI Taxonomy" id="1160509"/>
    <lineage>
        <taxon>Eukaryota</taxon>
        <taxon>Fungi</taxon>
        <taxon>Dikarya</taxon>
        <taxon>Ascomycota</taxon>
        <taxon>Pezizomycotina</taxon>
        <taxon>Pezizomycetes</taxon>
        <taxon>Pezizales</taxon>
        <taxon>Ascobolaceae</taxon>
        <taxon>Ascobolus</taxon>
    </lineage>
</organism>
<proteinExistence type="predicted"/>
<keyword evidence="2" id="KW-1185">Reference proteome</keyword>
<name>A0A3N4H8X6_ASCIM</name>
<evidence type="ECO:0000313" key="2">
    <source>
        <dbReference type="Proteomes" id="UP000275078"/>
    </source>
</evidence>
<sequence length="150" mass="17006">MSLAASFQNVTPAPALLFTRATNFYCDTKDSRRQIDESDCPAVYEPFAKCSKDYTRSGCEKACKLLGDEDKLVKENLKCAKKLCTNYEDDFEKKKKDLKEYLLSEMEPSFRPFCEQVEWIKPKKSSAVVVRGWKGASVVAVLALGSLFMF</sequence>
<dbReference type="AlphaFoldDB" id="A0A3N4H8X6"/>
<evidence type="ECO:0000313" key="1">
    <source>
        <dbReference type="EMBL" id="RPA71155.1"/>
    </source>
</evidence>
<gene>
    <name evidence="1" type="ORF">BJ508DRAFT_382139</name>
</gene>
<accession>A0A3N4H8X6</accession>
<dbReference type="EMBL" id="ML119965">
    <property type="protein sequence ID" value="RPA71155.1"/>
    <property type="molecule type" value="Genomic_DNA"/>
</dbReference>
<dbReference type="Proteomes" id="UP000275078">
    <property type="component" value="Unassembled WGS sequence"/>
</dbReference>
<reference evidence="1 2" key="1">
    <citation type="journal article" date="2018" name="Nat. Ecol. Evol.">
        <title>Pezizomycetes genomes reveal the molecular basis of ectomycorrhizal truffle lifestyle.</title>
        <authorList>
            <person name="Murat C."/>
            <person name="Payen T."/>
            <person name="Noel B."/>
            <person name="Kuo A."/>
            <person name="Morin E."/>
            <person name="Chen J."/>
            <person name="Kohler A."/>
            <person name="Krizsan K."/>
            <person name="Balestrini R."/>
            <person name="Da Silva C."/>
            <person name="Montanini B."/>
            <person name="Hainaut M."/>
            <person name="Levati E."/>
            <person name="Barry K.W."/>
            <person name="Belfiori B."/>
            <person name="Cichocki N."/>
            <person name="Clum A."/>
            <person name="Dockter R.B."/>
            <person name="Fauchery L."/>
            <person name="Guy J."/>
            <person name="Iotti M."/>
            <person name="Le Tacon F."/>
            <person name="Lindquist E.A."/>
            <person name="Lipzen A."/>
            <person name="Malagnac F."/>
            <person name="Mello A."/>
            <person name="Molinier V."/>
            <person name="Miyauchi S."/>
            <person name="Poulain J."/>
            <person name="Riccioni C."/>
            <person name="Rubini A."/>
            <person name="Sitrit Y."/>
            <person name="Splivallo R."/>
            <person name="Traeger S."/>
            <person name="Wang M."/>
            <person name="Zifcakova L."/>
            <person name="Wipf D."/>
            <person name="Zambonelli A."/>
            <person name="Paolocci F."/>
            <person name="Nowrousian M."/>
            <person name="Ottonello S."/>
            <person name="Baldrian P."/>
            <person name="Spatafora J.W."/>
            <person name="Henrissat B."/>
            <person name="Nagy L.G."/>
            <person name="Aury J.M."/>
            <person name="Wincker P."/>
            <person name="Grigoriev I.V."/>
            <person name="Bonfante P."/>
            <person name="Martin F.M."/>
        </authorList>
    </citation>
    <scope>NUCLEOTIDE SEQUENCE [LARGE SCALE GENOMIC DNA]</scope>
    <source>
        <strain evidence="1 2">RN42</strain>
    </source>
</reference>